<evidence type="ECO:0000313" key="1">
    <source>
        <dbReference type="EMBL" id="CAI9122158.1"/>
    </source>
</evidence>
<dbReference type="EMBL" id="CATKSH010000035">
    <property type="protein sequence ID" value="CAI9122158.1"/>
    <property type="molecule type" value="Genomic_DNA"/>
</dbReference>
<dbReference type="Gene3D" id="2.40.50.140">
    <property type="entry name" value="Nucleic acid-binding proteins"/>
    <property type="match status" value="1"/>
</dbReference>
<evidence type="ECO:0000313" key="2">
    <source>
        <dbReference type="Proteomes" id="UP001176960"/>
    </source>
</evidence>
<keyword evidence="2" id="KW-1185">Reference proteome</keyword>
<dbReference type="SUPFAM" id="SSF50249">
    <property type="entry name" value="Nucleic acid-binding proteins"/>
    <property type="match status" value="1"/>
</dbReference>
<dbReference type="Proteomes" id="UP001176960">
    <property type="component" value="Unassembled WGS sequence"/>
</dbReference>
<dbReference type="RefSeq" id="WP_289843148.1">
    <property type="nucleotide sequence ID" value="NZ_CATKSH010000035.1"/>
</dbReference>
<protein>
    <submittedName>
        <fullName evidence="1">tRNA-binding protein</fullName>
    </submittedName>
</protein>
<dbReference type="AlphaFoldDB" id="A0AA35V9U9"/>
<gene>
    <name evidence="1" type="ORF">LMG32879_003016</name>
</gene>
<organism evidence="1 2">
    <name type="scientific">Brytella acorum</name>
    <dbReference type="NCBI Taxonomy" id="2959299"/>
    <lineage>
        <taxon>Bacteria</taxon>
        <taxon>Pseudomonadati</taxon>
        <taxon>Pseudomonadota</taxon>
        <taxon>Alphaproteobacteria</taxon>
        <taxon>Acetobacterales</taxon>
        <taxon>Acetobacteraceae</taxon>
        <taxon>Brytella</taxon>
    </lineage>
</organism>
<name>A0AA35V9U9_9PROT</name>
<proteinExistence type="predicted"/>
<accession>A0AA35V9U9</accession>
<dbReference type="InterPro" id="IPR012340">
    <property type="entry name" value="NA-bd_OB-fold"/>
</dbReference>
<comment type="caution">
    <text evidence="1">The sequence shown here is derived from an EMBL/GenBank/DDBJ whole genome shotgun (WGS) entry which is preliminary data.</text>
</comment>
<sequence length="114" mass="12453">MSARIEERAEVVENVHGFAADIRVGTVVHADRRMSAMRLQIDFGPGIGLRHAHARLASHYDARVLTGRQLCAVVNVRGLGTSRDEVLVLGMKNHAGEMVLIRPDQSVADGGRLF</sequence>
<reference evidence="1" key="1">
    <citation type="submission" date="2023-03" db="EMBL/GenBank/DDBJ databases">
        <authorList>
            <person name="Cleenwerck I."/>
        </authorList>
    </citation>
    <scope>NUCLEOTIDE SEQUENCE</scope>
    <source>
        <strain evidence="1">LMG 32879</strain>
    </source>
</reference>